<dbReference type="EMBL" id="BMHF01000003">
    <property type="protein sequence ID" value="GGA29645.1"/>
    <property type="molecule type" value="Genomic_DNA"/>
</dbReference>
<keyword evidence="11" id="KW-1185">Reference proteome</keyword>
<evidence type="ECO:0000313" key="10">
    <source>
        <dbReference type="EMBL" id="GGA29645.1"/>
    </source>
</evidence>
<keyword evidence="6" id="KW-0564">Palmitate</keyword>
<evidence type="ECO:0000256" key="5">
    <source>
        <dbReference type="ARBA" id="ARBA00023136"/>
    </source>
</evidence>
<evidence type="ECO:0000256" key="1">
    <source>
        <dbReference type="ARBA" id="ARBA00004635"/>
    </source>
</evidence>
<evidence type="ECO:0000259" key="8">
    <source>
        <dbReference type="Pfam" id="PF05504"/>
    </source>
</evidence>
<keyword evidence="3" id="KW-0309">Germination</keyword>
<dbReference type="Pfam" id="PF05504">
    <property type="entry name" value="Spore_GerAC"/>
    <property type="match status" value="1"/>
</dbReference>
<name>A0ABQ1FST1_9BACL</name>
<dbReference type="NCBIfam" id="TIGR02887">
    <property type="entry name" value="spore_ger_x_C"/>
    <property type="match status" value="1"/>
</dbReference>
<keyword evidence="5" id="KW-0472">Membrane</keyword>
<dbReference type="PANTHER" id="PTHR35789">
    <property type="entry name" value="SPORE GERMINATION PROTEIN B3"/>
    <property type="match status" value="1"/>
</dbReference>
<evidence type="ECO:0000256" key="2">
    <source>
        <dbReference type="ARBA" id="ARBA00007886"/>
    </source>
</evidence>
<dbReference type="PANTHER" id="PTHR35789:SF1">
    <property type="entry name" value="SPORE GERMINATION PROTEIN B3"/>
    <property type="match status" value="1"/>
</dbReference>
<keyword evidence="4" id="KW-0732">Signal</keyword>
<comment type="caution">
    <text evidence="10">The sequence shown here is derived from an EMBL/GenBank/DDBJ whole genome shotgun (WGS) entry which is preliminary data.</text>
</comment>
<organism evidence="10 11">
    <name type="scientific">Paenibacillus physcomitrellae</name>
    <dbReference type="NCBI Taxonomy" id="1619311"/>
    <lineage>
        <taxon>Bacteria</taxon>
        <taxon>Bacillati</taxon>
        <taxon>Bacillota</taxon>
        <taxon>Bacilli</taxon>
        <taxon>Bacillales</taxon>
        <taxon>Paenibacillaceae</taxon>
        <taxon>Paenibacillus</taxon>
    </lineage>
</organism>
<evidence type="ECO:0000256" key="6">
    <source>
        <dbReference type="ARBA" id="ARBA00023139"/>
    </source>
</evidence>
<dbReference type="InterPro" id="IPR046953">
    <property type="entry name" value="Spore_GerAC-like_C"/>
</dbReference>
<evidence type="ECO:0000313" key="11">
    <source>
        <dbReference type="Proteomes" id="UP000609323"/>
    </source>
</evidence>
<dbReference type="InterPro" id="IPR038501">
    <property type="entry name" value="Spore_GerAC_C_sf"/>
</dbReference>
<comment type="subcellular location">
    <subcellularLocation>
        <location evidence="1">Membrane</location>
        <topology evidence="1">Lipid-anchor</topology>
    </subcellularLocation>
</comment>
<proteinExistence type="inferred from homology"/>
<feature type="domain" description="Spore germination protein N-terminal" evidence="9">
    <location>
        <begin position="35"/>
        <end position="205"/>
    </location>
</feature>
<evidence type="ECO:0000259" key="9">
    <source>
        <dbReference type="Pfam" id="PF25198"/>
    </source>
</evidence>
<evidence type="ECO:0000256" key="3">
    <source>
        <dbReference type="ARBA" id="ARBA00022544"/>
    </source>
</evidence>
<dbReference type="Gene3D" id="3.30.300.210">
    <property type="entry name" value="Nutrient germinant receptor protein C, domain 3"/>
    <property type="match status" value="1"/>
</dbReference>
<accession>A0ABQ1FST1</accession>
<protein>
    <submittedName>
        <fullName evidence="10">Spore germination protein B3</fullName>
    </submittedName>
</protein>
<evidence type="ECO:0000256" key="7">
    <source>
        <dbReference type="ARBA" id="ARBA00023288"/>
    </source>
</evidence>
<dbReference type="InterPro" id="IPR008844">
    <property type="entry name" value="Spore_GerAC-like"/>
</dbReference>
<keyword evidence="7" id="KW-0449">Lipoprotein</keyword>
<gene>
    <name evidence="10" type="primary">gerBC</name>
    <name evidence="10" type="ORF">GCM10010917_13350</name>
</gene>
<feature type="domain" description="Spore germination GerAC-like C-terminal" evidence="8">
    <location>
        <begin position="218"/>
        <end position="378"/>
    </location>
</feature>
<dbReference type="RefSeq" id="WP_094092887.1">
    <property type="nucleotide sequence ID" value="NZ_BMHF01000003.1"/>
</dbReference>
<dbReference type="InterPro" id="IPR057336">
    <property type="entry name" value="GerAC_N"/>
</dbReference>
<dbReference type="Proteomes" id="UP000609323">
    <property type="component" value="Unassembled WGS sequence"/>
</dbReference>
<comment type="similarity">
    <text evidence="2">Belongs to the GerABKC lipoprotein family.</text>
</comment>
<reference evidence="11" key="1">
    <citation type="journal article" date="2019" name="Int. J. Syst. Evol. Microbiol.">
        <title>The Global Catalogue of Microorganisms (GCM) 10K type strain sequencing project: providing services to taxonomists for standard genome sequencing and annotation.</title>
        <authorList>
            <consortium name="The Broad Institute Genomics Platform"/>
            <consortium name="The Broad Institute Genome Sequencing Center for Infectious Disease"/>
            <person name="Wu L."/>
            <person name="Ma J."/>
        </authorList>
    </citation>
    <scope>NUCLEOTIDE SEQUENCE [LARGE SCALE GENOMIC DNA]</scope>
    <source>
        <strain evidence="11">CGMCC 1.15044</strain>
    </source>
</reference>
<evidence type="ECO:0000256" key="4">
    <source>
        <dbReference type="ARBA" id="ARBA00022729"/>
    </source>
</evidence>
<sequence>MNKSRTPNQTKVITKMVSLLGVLLLLIPLQGCKFKDLDLRLFVVALGIDRSVEHPEKVSVTAKIAIPLGDPKQFDEKTQYLTEESVTIAEALRKMKSRLDKELDFGHCKVVLLGESFAREDIRQAADWLARRRDIQLLVFTAVARPSANEVLHVQPVSERLSGNSLLLALSKDGTESPFIVGPTFSYELGRRMQEIGLDPIMPLAETKGKDGLDIDKAYIFDKQKAVLALNTDETRIYNILKEHNLITSLDLKFKGNQTAYSFSRSHSSFSIKEKADGRPYIRYKIKIQASIEEDERNTIITEAVLKEMSAAAEQQLNTQVKSVLEKIQKSGTDPLGWGLRYRARHWGSLEAEKRAWEDMYAQLDFEVETRINMKYTGMIR</sequence>
<dbReference type="Pfam" id="PF25198">
    <property type="entry name" value="Spore_GerAC_N"/>
    <property type="match status" value="1"/>
</dbReference>